<keyword evidence="1" id="KW-1133">Transmembrane helix</keyword>
<evidence type="ECO:0000256" key="1">
    <source>
        <dbReference type="SAM" id="Phobius"/>
    </source>
</evidence>
<dbReference type="Proteomes" id="UP000789833">
    <property type="component" value="Unassembled WGS sequence"/>
</dbReference>
<dbReference type="RefSeq" id="WP_230502173.1">
    <property type="nucleotide sequence ID" value="NZ_CAKJTJ010000016.1"/>
</dbReference>
<feature type="transmembrane region" description="Helical" evidence="1">
    <location>
        <begin position="6"/>
        <end position="28"/>
    </location>
</feature>
<keyword evidence="1" id="KW-0812">Transmembrane</keyword>
<organism evidence="2 3">
    <name type="scientific">Sutcliffiella rhizosphaerae</name>
    <dbReference type="NCBI Taxonomy" id="2880967"/>
    <lineage>
        <taxon>Bacteria</taxon>
        <taxon>Bacillati</taxon>
        <taxon>Bacillota</taxon>
        <taxon>Bacilli</taxon>
        <taxon>Bacillales</taxon>
        <taxon>Bacillaceae</taxon>
        <taxon>Sutcliffiella</taxon>
    </lineage>
</organism>
<reference evidence="2 3" key="1">
    <citation type="submission" date="2021-10" db="EMBL/GenBank/DDBJ databases">
        <authorList>
            <person name="Criscuolo A."/>
        </authorList>
    </citation>
    <scope>NUCLEOTIDE SEQUENCE [LARGE SCALE GENOMIC DNA]</scope>
    <source>
        <strain evidence="3">CIP 111883</strain>
    </source>
</reference>
<gene>
    <name evidence="2" type="ORF">BACCIP111883_02842</name>
</gene>
<name>A0ABN8AA30_9BACI</name>
<feature type="transmembrane region" description="Helical" evidence="1">
    <location>
        <begin position="59"/>
        <end position="78"/>
    </location>
</feature>
<sequence>MEFIFFAIVHLSIFGTIIFSLFAFIQFLFPKFNMVYFVAICYAIGSVICAYLGGVQLFIFSSILALIALLAVLTVRFYRYMFRLMEQKAKEWKEINTL</sequence>
<accession>A0ABN8AA30</accession>
<feature type="transmembrane region" description="Helical" evidence="1">
    <location>
        <begin position="35"/>
        <end position="53"/>
    </location>
</feature>
<evidence type="ECO:0000313" key="2">
    <source>
        <dbReference type="EMBL" id="CAG9622051.1"/>
    </source>
</evidence>
<protein>
    <submittedName>
        <fullName evidence="2">Uncharacterized protein</fullName>
    </submittedName>
</protein>
<dbReference type="EMBL" id="CAKJTJ010000016">
    <property type="protein sequence ID" value="CAG9622051.1"/>
    <property type="molecule type" value="Genomic_DNA"/>
</dbReference>
<keyword evidence="3" id="KW-1185">Reference proteome</keyword>
<keyword evidence="1" id="KW-0472">Membrane</keyword>
<comment type="caution">
    <text evidence="2">The sequence shown here is derived from an EMBL/GenBank/DDBJ whole genome shotgun (WGS) entry which is preliminary data.</text>
</comment>
<proteinExistence type="predicted"/>
<evidence type="ECO:0000313" key="3">
    <source>
        <dbReference type="Proteomes" id="UP000789833"/>
    </source>
</evidence>